<dbReference type="InterPro" id="IPR016181">
    <property type="entry name" value="Acyl_CoA_acyltransferase"/>
</dbReference>
<dbReference type="HOGENOM" id="CLU_1916332_0_0_1"/>
<sequence>MDEAEWKEEFKEKGCTLIPGKLLSTLNEDLGKIIGSKLYLRVSISTVKPSYGRMGIMSGLRKRIELVAKDLGCEFIVSESTSLYTQRIASKLGYTTENEIKYSGYFDPLSGTYIFKHIPAPHQSVKLLVKSI</sequence>
<evidence type="ECO:0000313" key="3">
    <source>
        <dbReference type="Proteomes" id="UP000008144"/>
    </source>
</evidence>
<reference evidence="2" key="3">
    <citation type="submission" date="2025-09" db="UniProtKB">
        <authorList>
            <consortium name="Ensembl"/>
        </authorList>
    </citation>
    <scope>IDENTIFICATION</scope>
</reference>
<accession>H2XKH5</accession>
<name>H2XKH5_CIOIN</name>
<evidence type="ECO:0000259" key="1">
    <source>
        <dbReference type="PROSITE" id="PS51186"/>
    </source>
</evidence>
<dbReference type="Proteomes" id="UP000008144">
    <property type="component" value="Unassembled WGS sequence"/>
</dbReference>
<dbReference type="GO" id="GO:0008080">
    <property type="term" value="F:N-acetyltransferase activity"/>
    <property type="evidence" value="ECO:0000318"/>
    <property type="project" value="GO_Central"/>
</dbReference>
<organism evidence="2 3">
    <name type="scientific">Ciona intestinalis</name>
    <name type="common">Transparent sea squirt</name>
    <name type="synonym">Ascidia intestinalis</name>
    <dbReference type="NCBI Taxonomy" id="7719"/>
    <lineage>
        <taxon>Eukaryota</taxon>
        <taxon>Metazoa</taxon>
        <taxon>Chordata</taxon>
        <taxon>Tunicata</taxon>
        <taxon>Ascidiacea</taxon>
        <taxon>Phlebobranchia</taxon>
        <taxon>Cionidae</taxon>
        <taxon>Ciona</taxon>
    </lineage>
</organism>
<dbReference type="Ensembl" id="ENSCINT00000032809.1">
    <property type="protein sequence ID" value="ENSCINP00000030157.1"/>
    <property type="gene ID" value="ENSCING00000019220.1"/>
</dbReference>
<keyword evidence="3" id="KW-1185">Reference proteome</keyword>
<dbReference type="InParanoid" id="H2XKH5"/>
<feature type="domain" description="N-acetyltransferase" evidence="1">
    <location>
        <begin position="1"/>
        <end position="119"/>
    </location>
</feature>
<dbReference type="Gene3D" id="3.40.630.30">
    <property type="match status" value="1"/>
</dbReference>
<dbReference type="PROSITE" id="PS51186">
    <property type="entry name" value="GNAT"/>
    <property type="match status" value="1"/>
</dbReference>
<protein>
    <recommendedName>
        <fullName evidence="1">N-acetyltransferase domain-containing protein</fullName>
    </recommendedName>
</protein>
<proteinExistence type="predicted"/>
<evidence type="ECO:0000313" key="2">
    <source>
        <dbReference type="Ensembl" id="ENSCINP00000030157.1"/>
    </source>
</evidence>
<dbReference type="InterPro" id="IPR000182">
    <property type="entry name" value="GNAT_dom"/>
</dbReference>
<reference evidence="3" key="1">
    <citation type="journal article" date="2002" name="Science">
        <title>The draft genome of Ciona intestinalis: insights into chordate and vertebrate origins.</title>
        <authorList>
            <person name="Dehal P."/>
            <person name="Satou Y."/>
            <person name="Campbell R.K."/>
            <person name="Chapman J."/>
            <person name="Degnan B."/>
            <person name="De Tomaso A."/>
            <person name="Davidson B."/>
            <person name="Di Gregorio A."/>
            <person name="Gelpke M."/>
            <person name="Goodstein D.M."/>
            <person name="Harafuji N."/>
            <person name="Hastings K.E."/>
            <person name="Ho I."/>
            <person name="Hotta K."/>
            <person name="Huang W."/>
            <person name="Kawashima T."/>
            <person name="Lemaire P."/>
            <person name="Martinez D."/>
            <person name="Meinertzhagen I.A."/>
            <person name="Necula S."/>
            <person name="Nonaka M."/>
            <person name="Putnam N."/>
            <person name="Rash S."/>
            <person name="Saiga H."/>
            <person name="Satake M."/>
            <person name="Terry A."/>
            <person name="Yamada L."/>
            <person name="Wang H.G."/>
            <person name="Awazu S."/>
            <person name="Azumi K."/>
            <person name="Boore J."/>
            <person name="Branno M."/>
            <person name="Chin-Bow S."/>
            <person name="DeSantis R."/>
            <person name="Doyle S."/>
            <person name="Francino P."/>
            <person name="Keys D.N."/>
            <person name="Haga S."/>
            <person name="Hayashi H."/>
            <person name="Hino K."/>
            <person name="Imai K.S."/>
            <person name="Inaba K."/>
            <person name="Kano S."/>
            <person name="Kobayashi K."/>
            <person name="Kobayashi M."/>
            <person name="Lee B.I."/>
            <person name="Makabe K.W."/>
            <person name="Manohar C."/>
            <person name="Matassi G."/>
            <person name="Medina M."/>
            <person name="Mochizuki Y."/>
            <person name="Mount S."/>
            <person name="Morishita T."/>
            <person name="Miura S."/>
            <person name="Nakayama A."/>
            <person name="Nishizaka S."/>
            <person name="Nomoto H."/>
            <person name="Ohta F."/>
            <person name="Oishi K."/>
            <person name="Rigoutsos I."/>
            <person name="Sano M."/>
            <person name="Sasaki A."/>
            <person name="Sasakura Y."/>
            <person name="Shoguchi E."/>
            <person name="Shin-i T."/>
            <person name="Spagnuolo A."/>
            <person name="Stainier D."/>
            <person name="Suzuki M.M."/>
            <person name="Tassy O."/>
            <person name="Takatori N."/>
            <person name="Tokuoka M."/>
            <person name="Yagi K."/>
            <person name="Yoshizaki F."/>
            <person name="Wada S."/>
            <person name="Zhang C."/>
            <person name="Hyatt P.D."/>
            <person name="Larimer F."/>
            <person name="Detter C."/>
            <person name="Doggett N."/>
            <person name="Glavina T."/>
            <person name="Hawkins T."/>
            <person name="Richardson P."/>
            <person name="Lucas S."/>
            <person name="Kohara Y."/>
            <person name="Levine M."/>
            <person name="Satoh N."/>
            <person name="Rokhsar D.S."/>
        </authorList>
    </citation>
    <scope>NUCLEOTIDE SEQUENCE [LARGE SCALE GENOMIC DNA]</scope>
</reference>
<dbReference type="SUPFAM" id="SSF55729">
    <property type="entry name" value="Acyl-CoA N-acyltransferases (Nat)"/>
    <property type="match status" value="1"/>
</dbReference>
<reference evidence="2" key="2">
    <citation type="submission" date="2025-08" db="UniProtKB">
        <authorList>
            <consortium name="Ensembl"/>
        </authorList>
    </citation>
    <scope>IDENTIFICATION</scope>
</reference>
<dbReference type="AlphaFoldDB" id="H2XKH5"/>